<dbReference type="InterPro" id="IPR023214">
    <property type="entry name" value="HAD_sf"/>
</dbReference>
<sequence length="257" mass="29344">MHKKYFFFDIDGTLTDRSTGEIVPSALATLKKLEAAGHFVSIATGRAHYKARGFMEKVGLSNMVCNGGVGLVIDHELVENRPLDLSKAKAICKQADALGYGLLLMLDDSLRCYSKDNRFRKQMGERLEPTEYIIDETLDYDALSAIYKIYISIPKEEEERLTLRNTLGHLRFAGNYLMFQYDEKDKGIEHMIERIHGRIEDVVVFGDDTNDLVMFDKRWCSIAMGNGSEDIKQKADYVTDTNVRDGIQKACQHFHWI</sequence>
<dbReference type="InterPro" id="IPR036412">
    <property type="entry name" value="HAD-like_sf"/>
</dbReference>
<proteinExistence type="predicted"/>
<dbReference type="NCBIfam" id="TIGR01484">
    <property type="entry name" value="HAD-SF-IIB"/>
    <property type="match status" value="1"/>
</dbReference>
<accession>A0A4R3T2Z6</accession>
<dbReference type="GO" id="GO:0005829">
    <property type="term" value="C:cytosol"/>
    <property type="evidence" value="ECO:0007669"/>
    <property type="project" value="TreeGrafter"/>
</dbReference>
<reference evidence="1 2" key="1">
    <citation type="submission" date="2019-03" db="EMBL/GenBank/DDBJ databases">
        <title>Genomic Encyclopedia of Type Strains, Phase IV (KMG-IV): sequencing the most valuable type-strain genomes for metagenomic binning, comparative biology and taxonomic classification.</title>
        <authorList>
            <person name="Goeker M."/>
        </authorList>
    </citation>
    <scope>NUCLEOTIDE SEQUENCE [LARGE SCALE GENOMIC DNA]</scope>
    <source>
        <strain evidence="1 2">DSM 29481</strain>
    </source>
</reference>
<evidence type="ECO:0000313" key="2">
    <source>
        <dbReference type="Proteomes" id="UP000295773"/>
    </source>
</evidence>
<protein>
    <recommendedName>
        <fullName evidence="3">Cof subfamily protein (Haloacid dehalogenase superfamily)/HAD superfamily hydrolase (TIGR01484 family)</fullName>
    </recommendedName>
</protein>
<dbReference type="RefSeq" id="WP_132225462.1">
    <property type="nucleotide sequence ID" value="NZ_JANKBG010000021.1"/>
</dbReference>
<dbReference type="Proteomes" id="UP000295773">
    <property type="component" value="Unassembled WGS sequence"/>
</dbReference>
<dbReference type="InterPro" id="IPR006379">
    <property type="entry name" value="HAD-SF_hydro_IIB"/>
</dbReference>
<dbReference type="AlphaFoldDB" id="A0A4R3T2Z6"/>
<dbReference type="GO" id="GO:0000287">
    <property type="term" value="F:magnesium ion binding"/>
    <property type="evidence" value="ECO:0007669"/>
    <property type="project" value="TreeGrafter"/>
</dbReference>
<evidence type="ECO:0008006" key="3">
    <source>
        <dbReference type="Google" id="ProtNLM"/>
    </source>
</evidence>
<dbReference type="Pfam" id="PF08282">
    <property type="entry name" value="Hydrolase_3"/>
    <property type="match status" value="1"/>
</dbReference>
<dbReference type="PANTHER" id="PTHR10000:SF25">
    <property type="entry name" value="PHOSPHATASE YKRA-RELATED"/>
    <property type="match status" value="1"/>
</dbReference>
<dbReference type="PANTHER" id="PTHR10000">
    <property type="entry name" value="PHOSPHOSERINE PHOSPHATASE"/>
    <property type="match status" value="1"/>
</dbReference>
<keyword evidence="2" id="KW-1185">Reference proteome</keyword>
<dbReference type="SUPFAM" id="SSF56784">
    <property type="entry name" value="HAD-like"/>
    <property type="match status" value="1"/>
</dbReference>
<dbReference type="Gene3D" id="3.30.1240.10">
    <property type="match status" value="1"/>
</dbReference>
<organism evidence="1 2">
    <name type="scientific">Longicatena caecimuris</name>
    <dbReference type="NCBI Taxonomy" id="1796635"/>
    <lineage>
        <taxon>Bacteria</taxon>
        <taxon>Bacillati</taxon>
        <taxon>Bacillota</taxon>
        <taxon>Erysipelotrichia</taxon>
        <taxon>Erysipelotrichales</taxon>
        <taxon>Erysipelotrichaceae</taxon>
        <taxon>Longicatena</taxon>
    </lineage>
</organism>
<gene>
    <name evidence="1" type="ORF">EDD61_12216</name>
</gene>
<dbReference type="EMBL" id="SMBP01000022">
    <property type="protein sequence ID" value="TCU55652.1"/>
    <property type="molecule type" value="Genomic_DNA"/>
</dbReference>
<name>A0A4R3T2Z6_9FIRM</name>
<comment type="caution">
    <text evidence="1">The sequence shown here is derived from an EMBL/GenBank/DDBJ whole genome shotgun (WGS) entry which is preliminary data.</text>
</comment>
<dbReference type="Gene3D" id="3.40.50.1000">
    <property type="entry name" value="HAD superfamily/HAD-like"/>
    <property type="match status" value="1"/>
</dbReference>
<dbReference type="GO" id="GO:0016791">
    <property type="term" value="F:phosphatase activity"/>
    <property type="evidence" value="ECO:0007669"/>
    <property type="project" value="TreeGrafter"/>
</dbReference>
<evidence type="ECO:0000313" key="1">
    <source>
        <dbReference type="EMBL" id="TCU55652.1"/>
    </source>
</evidence>